<dbReference type="GO" id="GO:0005509">
    <property type="term" value="F:calcium ion binding"/>
    <property type="evidence" value="ECO:0007669"/>
    <property type="project" value="InterPro"/>
</dbReference>
<dbReference type="EMBL" id="CYSC01000016">
    <property type="protein sequence ID" value="CUH70925.1"/>
    <property type="molecule type" value="Genomic_DNA"/>
</dbReference>
<feature type="region of interest" description="Disordered" evidence="1">
    <location>
        <begin position="24"/>
        <end position="56"/>
    </location>
</feature>
<dbReference type="SUPFAM" id="SSF51120">
    <property type="entry name" value="beta-Roll"/>
    <property type="match status" value="2"/>
</dbReference>
<dbReference type="Proteomes" id="UP000051086">
    <property type="component" value="Unassembled WGS sequence"/>
</dbReference>
<gene>
    <name evidence="2" type="ORF">TL5118_03837</name>
    <name evidence="3" type="ORF">TL5120_00705</name>
</gene>
<name>A0A0P1FRR7_9RHOB</name>
<evidence type="ECO:0000313" key="3">
    <source>
        <dbReference type="EMBL" id="CUH70925.1"/>
    </source>
</evidence>
<dbReference type="PRINTS" id="PR00313">
    <property type="entry name" value="CABNDNGRPT"/>
</dbReference>
<evidence type="ECO:0000313" key="2">
    <source>
        <dbReference type="EMBL" id="CUH69867.1"/>
    </source>
</evidence>
<dbReference type="Gene3D" id="2.150.10.10">
    <property type="entry name" value="Serralysin-like metalloprotease, C-terminal"/>
    <property type="match status" value="2"/>
</dbReference>
<dbReference type="Proteomes" id="UP000051887">
    <property type="component" value="Unassembled WGS sequence"/>
</dbReference>
<dbReference type="EMBL" id="CYSB01000041">
    <property type="protein sequence ID" value="CUH69867.1"/>
    <property type="molecule type" value="Genomic_DNA"/>
</dbReference>
<dbReference type="InterPro" id="IPR011049">
    <property type="entry name" value="Serralysin-like_metalloprot_C"/>
</dbReference>
<dbReference type="AlphaFoldDB" id="A0A0P1FRR7"/>
<organism evidence="3 5">
    <name type="scientific">Thalassovita autumnalis</name>
    <dbReference type="NCBI Taxonomy" id="2072972"/>
    <lineage>
        <taxon>Bacteria</taxon>
        <taxon>Pseudomonadati</taxon>
        <taxon>Pseudomonadota</taxon>
        <taxon>Alphaproteobacteria</taxon>
        <taxon>Rhodobacterales</taxon>
        <taxon>Roseobacteraceae</taxon>
        <taxon>Thalassovita</taxon>
    </lineage>
</organism>
<keyword evidence="4" id="KW-1185">Reference proteome</keyword>
<dbReference type="Pfam" id="PF00353">
    <property type="entry name" value="HemolysinCabind"/>
    <property type="match status" value="3"/>
</dbReference>
<evidence type="ECO:0000256" key="1">
    <source>
        <dbReference type="SAM" id="MobiDB-lite"/>
    </source>
</evidence>
<proteinExistence type="predicted"/>
<reference evidence="2 4" key="1">
    <citation type="submission" date="2015-09" db="EMBL/GenBank/DDBJ databases">
        <authorList>
            <person name="Rodrigo-Torres L."/>
            <person name="Arahal D.R."/>
        </authorList>
    </citation>
    <scope>NUCLEOTIDE SEQUENCE [LARGE SCALE GENOMIC DNA]</scope>
    <source>
        <strain evidence="2 4">CECT 5118</strain>
    </source>
</reference>
<evidence type="ECO:0000313" key="5">
    <source>
        <dbReference type="Proteomes" id="UP000051887"/>
    </source>
</evidence>
<sequence>MLLTLGSAAFGWGLVEMLDDDVAEGTSAAPSGEGGDDTPSARNTDEPPGDAGPVTAAPTFDLLTQAMAVEPSLLLSESGVADTVTGTDGEDVLIGTAGEADILLGGAGDDILHVDWQNTAEGGEGSDRFFVPWVPAEGTVIRDFNPAEDQLVLEDDYYSIALYQTPDGAGLRFVDEEDMSVILTLEGVTLEPGESLEVIERYDGEDTLRSYAAPEDAGPAIIDAMIGASAEAEVIEGDAGANLIIANDAFAPSGGADTLIGGEGNDRLYSGSSLGFYESQWNHAPGSASLYGSDNALFGGEGNDQMYIGASSTATGGAGEDQFFMLYDNRSSADGYAEVTDFDPAEDQLVIQFRDQTDGEADAVRTGLTLSYDSAADVTRIDIAGQIIAQVNGDQTDASIAVRRGYYSSQSLAWLDVAGNEIDAATGQAADIQLVGGSEYALFGW</sequence>
<evidence type="ECO:0000313" key="4">
    <source>
        <dbReference type="Proteomes" id="UP000051086"/>
    </source>
</evidence>
<reference evidence="3 5" key="2">
    <citation type="submission" date="2015-09" db="EMBL/GenBank/DDBJ databases">
        <authorList>
            <consortium name="Swine Surveillance"/>
        </authorList>
    </citation>
    <scope>NUCLEOTIDE SEQUENCE [LARGE SCALE GENOMIC DNA]</scope>
    <source>
        <strain evidence="3 5">5120</strain>
    </source>
</reference>
<dbReference type="InterPro" id="IPR001343">
    <property type="entry name" value="Hemolysn_Ca-bd"/>
</dbReference>
<accession>A0A0P1FRR7</accession>
<protein>
    <submittedName>
        <fullName evidence="3">Uncharacterized protein</fullName>
    </submittedName>
</protein>